<feature type="domain" description="Virulence factor membrane-bound polymerase C-terminal" evidence="1">
    <location>
        <begin position="2"/>
        <end position="94"/>
    </location>
</feature>
<dbReference type="InterPro" id="IPR021797">
    <property type="entry name" value="Wzy_C_2"/>
</dbReference>
<name>A0ABN6D0Z4_9BURK</name>
<sequence length="96" mass="10973">MYRENTLEKINNVILFQDQVQFAKLTTTELDAANAQEVHDQALAMLHFSPEERVVEMLLNSCKLLGRTDEISFLAPRYKAAFPEAYANWQASQAKP</sequence>
<reference evidence="2 3" key="1">
    <citation type="journal article" date="2021" name="Microbiol. Spectr.">
        <title>A Single Bacterium Capable of Oxidation and Reduction of Iron at Circumneutral pH.</title>
        <authorList>
            <person name="Kato S."/>
            <person name="Ohkuma M."/>
        </authorList>
    </citation>
    <scope>NUCLEOTIDE SEQUENCE [LARGE SCALE GENOMIC DNA]</scope>
    <source>
        <strain evidence="2 3">MIZ03</strain>
    </source>
</reference>
<evidence type="ECO:0000313" key="2">
    <source>
        <dbReference type="EMBL" id="BCO25667.1"/>
    </source>
</evidence>
<organism evidence="2 3">
    <name type="scientific">Rhodoferax lithotrophicus</name>
    <dbReference type="NCBI Taxonomy" id="2798804"/>
    <lineage>
        <taxon>Bacteria</taxon>
        <taxon>Pseudomonadati</taxon>
        <taxon>Pseudomonadota</taxon>
        <taxon>Betaproteobacteria</taxon>
        <taxon>Burkholderiales</taxon>
        <taxon>Comamonadaceae</taxon>
        <taxon>Rhodoferax</taxon>
    </lineage>
</organism>
<evidence type="ECO:0000313" key="3">
    <source>
        <dbReference type="Proteomes" id="UP000824366"/>
    </source>
</evidence>
<gene>
    <name evidence="2" type="ORF">MIZ03_0531</name>
</gene>
<dbReference type="Pfam" id="PF11846">
    <property type="entry name" value="Wzy_C_2"/>
    <property type="match status" value="1"/>
</dbReference>
<dbReference type="Proteomes" id="UP000824366">
    <property type="component" value="Chromosome"/>
</dbReference>
<accession>A0ABN6D0Z4</accession>
<proteinExistence type="predicted"/>
<keyword evidence="3" id="KW-1185">Reference proteome</keyword>
<protein>
    <recommendedName>
        <fullName evidence="1">Virulence factor membrane-bound polymerase C-terminal domain-containing protein</fullName>
    </recommendedName>
</protein>
<evidence type="ECO:0000259" key="1">
    <source>
        <dbReference type="Pfam" id="PF11846"/>
    </source>
</evidence>
<dbReference type="EMBL" id="AP024238">
    <property type="protein sequence ID" value="BCO25667.1"/>
    <property type="molecule type" value="Genomic_DNA"/>
</dbReference>